<dbReference type="AlphaFoldDB" id="A0A6G1JZK2"/>
<reference evidence="1" key="1">
    <citation type="journal article" date="2020" name="Stud. Mycol.">
        <title>101 Dothideomycetes genomes: a test case for predicting lifestyles and emergence of pathogens.</title>
        <authorList>
            <person name="Haridas S."/>
            <person name="Albert R."/>
            <person name="Binder M."/>
            <person name="Bloem J."/>
            <person name="Labutti K."/>
            <person name="Salamov A."/>
            <person name="Andreopoulos B."/>
            <person name="Baker S."/>
            <person name="Barry K."/>
            <person name="Bills G."/>
            <person name="Bluhm B."/>
            <person name="Cannon C."/>
            <person name="Castanera R."/>
            <person name="Culley D."/>
            <person name="Daum C."/>
            <person name="Ezra D."/>
            <person name="Gonzalez J."/>
            <person name="Henrissat B."/>
            <person name="Kuo A."/>
            <person name="Liang C."/>
            <person name="Lipzen A."/>
            <person name="Lutzoni F."/>
            <person name="Magnuson J."/>
            <person name="Mondo S."/>
            <person name="Nolan M."/>
            <person name="Ohm R."/>
            <person name="Pangilinan J."/>
            <person name="Park H.-J."/>
            <person name="Ramirez L."/>
            <person name="Alfaro M."/>
            <person name="Sun H."/>
            <person name="Tritt A."/>
            <person name="Yoshinaga Y."/>
            <person name="Zwiers L.-H."/>
            <person name="Turgeon B."/>
            <person name="Goodwin S."/>
            <person name="Spatafora J."/>
            <person name="Crous P."/>
            <person name="Grigoriev I."/>
        </authorList>
    </citation>
    <scope>NUCLEOTIDE SEQUENCE</scope>
    <source>
        <strain evidence="1">CBS 279.74</strain>
    </source>
</reference>
<organism evidence="1 2">
    <name type="scientific">Pleomassaria siparia CBS 279.74</name>
    <dbReference type="NCBI Taxonomy" id="1314801"/>
    <lineage>
        <taxon>Eukaryota</taxon>
        <taxon>Fungi</taxon>
        <taxon>Dikarya</taxon>
        <taxon>Ascomycota</taxon>
        <taxon>Pezizomycotina</taxon>
        <taxon>Dothideomycetes</taxon>
        <taxon>Pleosporomycetidae</taxon>
        <taxon>Pleosporales</taxon>
        <taxon>Pleomassariaceae</taxon>
        <taxon>Pleomassaria</taxon>
    </lineage>
</organism>
<accession>A0A6G1JZK2</accession>
<dbReference type="EMBL" id="MU005778">
    <property type="protein sequence ID" value="KAF2705695.1"/>
    <property type="molecule type" value="Genomic_DNA"/>
</dbReference>
<gene>
    <name evidence="1" type="ORF">K504DRAFT_95510</name>
</gene>
<protein>
    <submittedName>
        <fullName evidence="1">Uncharacterized protein</fullName>
    </submittedName>
</protein>
<name>A0A6G1JZK2_9PLEO</name>
<proteinExistence type="predicted"/>
<sequence length="103" mass="11520">MLFTFCCTSLGESEAADRSYLGRRSTLTYTSHHLNSFSNPNSHPESQHSRPHVMTSIAAACFTSNPYTKINPEDNIIHVMENVPGQNDDPIFLHLSTIELDNP</sequence>
<keyword evidence="2" id="KW-1185">Reference proteome</keyword>
<evidence type="ECO:0000313" key="2">
    <source>
        <dbReference type="Proteomes" id="UP000799428"/>
    </source>
</evidence>
<evidence type="ECO:0000313" key="1">
    <source>
        <dbReference type="EMBL" id="KAF2705695.1"/>
    </source>
</evidence>
<dbReference type="Proteomes" id="UP000799428">
    <property type="component" value="Unassembled WGS sequence"/>
</dbReference>